<dbReference type="VEuPathDB" id="FungiDB:PABG_11106"/>
<evidence type="ECO:0000313" key="2">
    <source>
        <dbReference type="EMBL" id="ODH28976.1"/>
    </source>
</evidence>
<feature type="region of interest" description="Disordered" evidence="1">
    <location>
        <begin position="378"/>
        <end position="398"/>
    </location>
</feature>
<organism evidence="2 3">
    <name type="scientific">Paracoccidioides brasiliensis</name>
    <dbReference type="NCBI Taxonomy" id="121759"/>
    <lineage>
        <taxon>Eukaryota</taxon>
        <taxon>Fungi</taxon>
        <taxon>Dikarya</taxon>
        <taxon>Ascomycota</taxon>
        <taxon>Pezizomycotina</taxon>
        <taxon>Eurotiomycetes</taxon>
        <taxon>Eurotiomycetidae</taxon>
        <taxon>Onygenales</taxon>
        <taxon>Ajellomycetaceae</taxon>
        <taxon>Paracoccidioides</taxon>
    </lineage>
</organism>
<feature type="compositionally biased region" description="Basic and acidic residues" evidence="1">
    <location>
        <begin position="337"/>
        <end position="353"/>
    </location>
</feature>
<protein>
    <recommendedName>
        <fullName evidence="4">GAG-pre-integrase domain-containing protein</fullName>
    </recommendedName>
</protein>
<sequence length="587" mass="66353">MVNLRSGGTPDLTKEYAARTRRNRRDRTQENRTPEPAGSLPTQNTDSRSAPGAFETDKTILEESDESNNAYDDLVDEMPENTDGQSGQVSGVSEQTLMKREIAKLQREVERMRASREALPANASSDEMSEDLANYIQKKGRTTTTIKILAEFREQVRNIKKPVILTGSANYPMWREEILLAAKQSETDDILEEKQFAPEDGARTDVQRFWTERNVWLYNHMCGLQSHRRRGLILRYPQIVSCRPKSKGLDRAFIARLIAILSEYTRLGYKIEDFVLFDHRMDHAAKDTNAQDIETDFMGLCRDILSHLPAPGQNTAVTDMKNPANNAQDSSKKNKSKDKDLGLKDKGKNKESKQGSGNNTNKTCHKVGHLKADCWTKYPEKRPADRKGKDKDRDKDKDIGNAALVQTLWSKYSVPKIRRIPVDIVEVTPQKSNVMLEMADGSTAPVAAVGRVPKLEVNLMSFGKLARKGYTFKQLAYSNNHSTLLTSPGRMTSLTAYLNNKNIYVVEKPPALRDLVCFVMPNGDFEPAYVLRSNYNPLLELPKGDIKILEYTMVQWHQRLGHLNPADISRLAADPRLGMQISLFTYA</sequence>
<proteinExistence type="predicted"/>
<feature type="region of interest" description="Disordered" evidence="1">
    <location>
        <begin position="312"/>
        <end position="364"/>
    </location>
</feature>
<evidence type="ECO:0000256" key="1">
    <source>
        <dbReference type="SAM" id="MobiDB-lite"/>
    </source>
</evidence>
<dbReference type="VEuPathDB" id="FungiDB:PADG_06386"/>
<dbReference type="EMBL" id="LZYO01000139">
    <property type="protein sequence ID" value="ODH28976.1"/>
    <property type="molecule type" value="Genomic_DNA"/>
</dbReference>
<evidence type="ECO:0008006" key="4">
    <source>
        <dbReference type="Google" id="ProtNLM"/>
    </source>
</evidence>
<feature type="compositionally biased region" description="Polar residues" evidence="1">
    <location>
        <begin position="312"/>
        <end position="328"/>
    </location>
</feature>
<comment type="caution">
    <text evidence="2">The sequence shown here is derived from an EMBL/GenBank/DDBJ whole genome shotgun (WGS) entry which is preliminary data.</text>
</comment>
<dbReference type="VEuPathDB" id="FungiDB:PABG_07112"/>
<dbReference type="AlphaFoldDB" id="A0A1D2JER8"/>
<name>A0A1D2JER8_PARBR</name>
<accession>A0A1D2JER8</accession>
<reference evidence="2 3" key="1">
    <citation type="submission" date="2016-06" db="EMBL/GenBank/DDBJ databases">
        <authorList>
            <person name="Kjaerup R.B."/>
            <person name="Dalgaard T.S."/>
            <person name="Juul-Madsen H.R."/>
        </authorList>
    </citation>
    <scope>NUCLEOTIDE SEQUENCE [LARGE SCALE GENOMIC DNA]</scope>
    <source>
        <strain evidence="2 3">Pb300</strain>
    </source>
</reference>
<dbReference type="Proteomes" id="UP000242814">
    <property type="component" value="Unassembled WGS sequence"/>
</dbReference>
<gene>
    <name evidence="2" type="ORF">ACO22_03853</name>
</gene>
<evidence type="ECO:0000313" key="3">
    <source>
        <dbReference type="Proteomes" id="UP000242814"/>
    </source>
</evidence>
<feature type="region of interest" description="Disordered" evidence="1">
    <location>
        <begin position="1"/>
        <end position="93"/>
    </location>
</feature>
<feature type="compositionally biased region" description="Polar residues" evidence="1">
    <location>
        <begin position="82"/>
        <end position="93"/>
    </location>
</feature>